<dbReference type="AlphaFoldDB" id="A0A8J6LVB4"/>
<feature type="region of interest" description="Disordered" evidence="1">
    <location>
        <begin position="92"/>
        <end position="180"/>
    </location>
</feature>
<comment type="caution">
    <text evidence="2">The sequence shown here is derived from an EMBL/GenBank/DDBJ whole genome shotgun (WGS) entry which is preliminary data.</text>
</comment>
<sequence>MSYRDDLQAVLRQLREKKFTYRVDEDAGYQREKGRDAQQTAGRQDDYRAAAAALVGGQQSSYGEAARQYLQRQMTQRDEDRRQQYTDAAYSSYQKETKALERQRESLQTKVEREERQRQQAEERARKERQRELERQQKALLKAQQQSRTAGSGGSARRSGSTGSGSGGDSGKAAGQTAAFDEKNKDFRAIAAQSRQYYTMGHSRGVSETKKKDGSYNRVYAEGQAYRQQARYLYGAVDGDMQKVYALAAYLGIPAYYTSSDVLHFMK</sequence>
<reference evidence="2" key="1">
    <citation type="submission" date="2020-08" db="EMBL/GenBank/DDBJ databases">
        <authorList>
            <person name="Liu C."/>
            <person name="Sun Q."/>
        </authorList>
    </citation>
    <scope>NUCLEOTIDE SEQUENCE</scope>
    <source>
        <strain evidence="2">NSJ-65</strain>
    </source>
</reference>
<feature type="compositionally biased region" description="Basic and acidic residues" evidence="1">
    <location>
        <begin position="95"/>
        <end position="137"/>
    </location>
</feature>
<feature type="compositionally biased region" description="Basic and acidic residues" evidence="1">
    <location>
        <begin position="24"/>
        <end position="36"/>
    </location>
</feature>
<feature type="compositionally biased region" description="Low complexity" evidence="1">
    <location>
        <begin position="138"/>
        <end position="161"/>
    </location>
</feature>
<dbReference type="Proteomes" id="UP000597668">
    <property type="component" value="Unassembled WGS sequence"/>
</dbReference>
<keyword evidence="3" id="KW-1185">Reference proteome</keyword>
<dbReference type="EMBL" id="JACOGI010000001">
    <property type="protein sequence ID" value="MBC3516240.1"/>
    <property type="molecule type" value="Genomic_DNA"/>
</dbReference>
<accession>A0A8J6LVB4</accession>
<protein>
    <submittedName>
        <fullName evidence="2">Uncharacterized protein</fullName>
    </submittedName>
</protein>
<organism evidence="2 3">
    <name type="scientific">Neobittarella massiliensis</name>
    <name type="common">ex Bilen et al. 2018</name>
    <dbReference type="NCBI Taxonomy" id="2041842"/>
    <lineage>
        <taxon>Bacteria</taxon>
        <taxon>Bacillati</taxon>
        <taxon>Bacillota</taxon>
        <taxon>Clostridia</taxon>
        <taxon>Eubacteriales</taxon>
        <taxon>Oscillospiraceae</taxon>
        <taxon>Neobittarella (ex Bilen et al. 2018)</taxon>
    </lineage>
</organism>
<evidence type="ECO:0000313" key="3">
    <source>
        <dbReference type="Proteomes" id="UP000597668"/>
    </source>
</evidence>
<evidence type="ECO:0000256" key="1">
    <source>
        <dbReference type="SAM" id="MobiDB-lite"/>
    </source>
</evidence>
<gene>
    <name evidence="2" type="ORF">H8K20_07505</name>
</gene>
<feature type="region of interest" description="Disordered" evidence="1">
    <location>
        <begin position="24"/>
        <end position="45"/>
    </location>
</feature>
<evidence type="ECO:0000313" key="2">
    <source>
        <dbReference type="EMBL" id="MBC3516240.1"/>
    </source>
</evidence>
<proteinExistence type="predicted"/>
<name>A0A8J6LVB4_9FIRM</name>
<dbReference type="RefSeq" id="WP_186487968.1">
    <property type="nucleotide sequence ID" value="NZ_JACOGI010000001.1"/>
</dbReference>